<dbReference type="InterPro" id="IPR036390">
    <property type="entry name" value="WH_DNA-bd_sf"/>
</dbReference>
<dbReference type="InterPro" id="IPR050397">
    <property type="entry name" value="Env_Response_Regulators"/>
</dbReference>
<dbReference type="Gene3D" id="1.10.10.10">
    <property type="entry name" value="Winged helix-like DNA-binding domain superfamily/Winged helix DNA-binding domain"/>
    <property type="match status" value="1"/>
</dbReference>
<dbReference type="InterPro" id="IPR012318">
    <property type="entry name" value="HTH_CRP"/>
</dbReference>
<dbReference type="SUPFAM" id="SSF46785">
    <property type="entry name" value="Winged helix' DNA-binding domain"/>
    <property type="match status" value="1"/>
</dbReference>
<dbReference type="Gene3D" id="2.60.120.10">
    <property type="entry name" value="Jelly Rolls"/>
    <property type="match status" value="1"/>
</dbReference>
<dbReference type="SMART" id="SM00100">
    <property type="entry name" value="cNMP"/>
    <property type="match status" value="1"/>
</dbReference>
<evidence type="ECO:0000256" key="4">
    <source>
        <dbReference type="ARBA" id="ARBA00023231"/>
    </source>
</evidence>
<feature type="domain" description="HTH crp-type" evidence="6">
    <location>
        <begin position="157"/>
        <end position="227"/>
    </location>
</feature>
<dbReference type="EMBL" id="JACHIJ010000010">
    <property type="protein sequence ID" value="MBB5055014.1"/>
    <property type="molecule type" value="Genomic_DNA"/>
</dbReference>
<dbReference type="InterPro" id="IPR036388">
    <property type="entry name" value="WH-like_DNA-bd_sf"/>
</dbReference>
<proteinExistence type="predicted"/>
<keyword evidence="3" id="KW-0804">Transcription</keyword>
<protein>
    <submittedName>
        <fullName evidence="7">CRP-like cAMP-binding protein</fullName>
    </submittedName>
</protein>
<dbReference type="InterPro" id="IPR000595">
    <property type="entry name" value="cNMP-bd_dom"/>
</dbReference>
<evidence type="ECO:0000256" key="2">
    <source>
        <dbReference type="ARBA" id="ARBA00023125"/>
    </source>
</evidence>
<dbReference type="InterPro" id="IPR018490">
    <property type="entry name" value="cNMP-bd_dom_sf"/>
</dbReference>
<dbReference type="PROSITE" id="PS51063">
    <property type="entry name" value="HTH_CRP_2"/>
    <property type="match status" value="1"/>
</dbReference>
<dbReference type="InterPro" id="IPR014710">
    <property type="entry name" value="RmlC-like_jellyroll"/>
</dbReference>
<dbReference type="GO" id="GO:0005829">
    <property type="term" value="C:cytosol"/>
    <property type="evidence" value="ECO:0007669"/>
    <property type="project" value="TreeGrafter"/>
</dbReference>
<organism evidence="7 8">
    <name type="scientific">Afipia massiliensis</name>
    <dbReference type="NCBI Taxonomy" id="211460"/>
    <lineage>
        <taxon>Bacteria</taxon>
        <taxon>Pseudomonadati</taxon>
        <taxon>Pseudomonadota</taxon>
        <taxon>Alphaproteobacteria</taxon>
        <taxon>Hyphomicrobiales</taxon>
        <taxon>Nitrobacteraceae</taxon>
        <taxon>Afipia</taxon>
    </lineage>
</organism>
<accession>A0A840N8Y3</accession>
<sequence length="234" mass="26655">MLAKAKAFPERCSVNCYDDCSLPQAQSVARKSREIDEPIAKMGRLVHYRRGAEIFGEGQPAEYVYRVVSGAVRTSRILNNGRRQICQFYLPGDYFGLEAHNEQATSAFAVNDSQILVTNRHTIAKLTCRRRDVTQQLMRIASKETKHLQDQILLLTKTAEERIAWFLLQMSQRTDSANLVNLPMSRQDIADHLGLTIETVSRTLKQLARTGWIKPLGSRRIQIVRRDALTRLVS</sequence>
<dbReference type="SMART" id="SM00419">
    <property type="entry name" value="HTH_CRP"/>
    <property type="match status" value="1"/>
</dbReference>
<gene>
    <name evidence="7" type="ORF">HNQ36_005025</name>
</gene>
<evidence type="ECO:0000313" key="8">
    <source>
        <dbReference type="Proteomes" id="UP000521227"/>
    </source>
</evidence>
<dbReference type="CDD" id="cd00092">
    <property type="entry name" value="HTH_CRP"/>
    <property type="match status" value="1"/>
</dbReference>
<dbReference type="PROSITE" id="PS50042">
    <property type="entry name" value="CNMP_BINDING_3"/>
    <property type="match status" value="1"/>
</dbReference>
<comment type="caution">
    <text evidence="7">The sequence shown here is derived from an EMBL/GenBank/DDBJ whole genome shotgun (WGS) entry which is preliminary data.</text>
</comment>
<dbReference type="PANTHER" id="PTHR24567">
    <property type="entry name" value="CRP FAMILY TRANSCRIPTIONAL REGULATORY PROTEIN"/>
    <property type="match status" value="1"/>
</dbReference>
<dbReference type="GO" id="GO:0003677">
    <property type="term" value="F:DNA binding"/>
    <property type="evidence" value="ECO:0007669"/>
    <property type="project" value="UniProtKB-KW"/>
</dbReference>
<dbReference type="Pfam" id="PF13545">
    <property type="entry name" value="HTH_Crp_2"/>
    <property type="match status" value="1"/>
</dbReference>
<evidence type="ECO:0000259" key="6">
    <source>
        <dbReference type="PROSITE" id="PS51063"/>
    </source>
</evidence>
<evidence type="ECO:0000256" key="1">
    <source>
        <dbReference type="ARBA" id="ARBA00023015"/>
    </source>
</evidence>
<evidence type="ECO:0000313" key="7">
    <source>
        <dbReference type="EMBL" id="MBB5055014.1"/>
    </source>
</evidence>
<dbReference type="Proteomes" id="UP000521227">
    <property type="component" value="Unassembled WGS sequence"/>
</dbReference>
<dbReference type="AlphaFoldDB" id="A0A840N8Y3"/>
<dbReference type="PANTHER" id="PTHR24567:SF75">
    <property type="entry name" value="FUMARATE AND NITRATE REDUCTION REGULATORY PROTEIN"/>
    <property type="match status" value="1"/>
</dbReference>
<dbReference type="SUPFAM" id="SSF51206">
    <property type="entry name" value="cAMP-binding domain-like"/>
    <property type="match status" value="1"/>
</dbReference>
<evidence type="ECO:0000259" key="5">
    <source>
        <dbReference type="PROSITE" id="PS50042"/>
    </source>
</evidence>
<dbReference type="Pfam" id="PF00027">
    <property type="entry name" value="cNMP_binding"/>
    <property type="match status" value="1"/>
</dbReference>
<feature type="domain" description="Cyclic nucleotide-binding" evidence="5">
    <location>
        <begin position="46"/>
        <end position="126"/>
    </location>
</feature>
<keyword evidence="2" id="KW-0238">DNA-binding</keyword>
<name>A0A840N8Y3_9BRAD</name>
<dbReference type="RefSeq" id="WP_184090162.1">
    <property type="nucleotide sequence ID" value="NZ_JACHIJ010000010.1"/>
</dbReference>
<evidence type="ECO:0000256" key="3">
    <source>
        <dbReference type="ARBA" id="ARBA00023163"/>
    </source>
</evidence>
<dbReference type="FunFam" id="1.10.10.10:FF:000028">
    <property type="entry name" value="Fumarate/nitrate reduction transcriptional regulator Fnr"/>
    <property type="match status" value="1"/>
</dbReference>
<reference evidence="7 8" key="1">
    <citation type="submission" date="2020-08" db="EMBL/GenBank/DDBJ databases">
        <title>Genomic Encyclopedia of Type Strains, Phase IV (KMG-IV): sequencing the most valuable type-strain genomes for metagenomic binning, comparative biology and taxonomic classification.</title>
        <authorList>
            <person name="Goeker M."/>
        </authorList>
    </citation>
    <scope>NUCLEOTIDE SEQUENCE [LARGE SCALE GENOMIC DNA]</scope>
    <source>
        <strain evidence="7 8">DSM 17498</strain>
    </source>
</reference>
<keyword evidence="1" id="KW-0805">Transcription regulation</keyword>
<dbReference type="PRINTS" id="PR00034">
    <property type="entry name" value="HTHCRP"/>
</dbReference>
<dbReference type="GO" id="GO:0003700">
    <property type="term" value="F:DNA-binding transcription factor activity"/>
    <property type="evidence" value="ECO:0007669"/>
    <property type="project" value="TreeGrafter"/>
</dbReference>
<dbReference type="CDD" id="cd00038">
    <property type="entry name" value="CAP_ED"/>
    <property type="match status" value="1"/>
</dbReference>
<keyword evidence="4" id="KW-0535">Nitrogen fixation</keyword>